<accession>A0A8B6FH22</accession>
<evidence type="ECO:0000313" key="2">
    <source>
        <dbReference type="EMBL" id="VDI50059.1"/>
    </source>
</evidence>
<organism evidence="2 3">
    <name type="scientific">Mytilus galloprovincialis</name>
    <name type="common">Mediterranean mussel</name>
    <dbReference type="NCBI Taxonomy" id="29158"/>
    <lineage>
        <taxon>Eukaryota</taxon>
        <taxon>Metazoa</taxon>
        <taxon>Spiralia</taxon>
        <taxon>Lophotrochozoa</taxon>
        <taxon>Mollusca</taxon>
        <taxon>Bivalvia</taxon>
        <taxon>Autobranchia</taxon>
        <taxon>Pteriomorphia</taxon>
        <taxon>Mytilida</taxon>
        <taxon>Mytiloidea</taxon>
        <taxon>Mytilidae</taxon>
        <taxon>Mytilinae</taxon>
        <taxon>Mytilus</taxon>
    </lineage>
</organism>
<dbReference type="OrthoDB" id="6059368at2759"/>
<keyword evidence="3" id="KW-1185">Reference proteome</keyword>
<dbReference type="Gene3D" id="1.10.287.1490">
    <property type="match status" value="1"/>
</dbReference>
<gene>
    <name evidence="2" type="ORF">MGAL_10B014196</name>
</gene>
<dbReference type="AlphaFoldDB" id="A0A8B6FH22"/>
<reference evidence="2" key="1">
    <citation type="submission" date="2018-11" db="EMBL/GenBank/DDBJ databases">
        <authorList>
            <person name="Alioto T."/>
            <person name="Alioto T."/>
        </authorList>
    </citation>
    <scope>NUCLEOTIDE SEQUENCE</scope>
</reference>
<protein>
    <submittedName>
        <fullName evidence="2">Uncharacterized protein</fullName>
    </submittedName>
</protein>
<evidence type="ECO:0000256" key="1">
    <source>
        <dbReference type="SAM" id="Coils"/>
    </source>
</evidence>
<evidence type="ECO:0000313" key="3">
    <source>
        <dbReference type="Proteomes" id="UP000596742"/>
    </source>
</evidence>
<dbReference type="Proteomes" id="UP000596742">
    <property type="component" value="Unassembled WGS sequence"/>
</dbReference>
<keyword evidence="1" id="KW-0175">Coiled coil</keyword>
<name>A0A8B6FH22_MYTGA</name>
<dbReference type="EMBL" id="UYJE01006908">
    <property type="protein sequence ID" value="VDI50059.1"/>
    <property type="molecule type" value="Genomic_DNA"/>
</dbReference>
<feature type="coiled-coil region" evidence="1">
    <location>
        <begin position="43"/>
        <end position="115"/>
    </location>
</feature>
<comment type="caution">
    <text evidence="2">The sequence shown here is derived from an EMBL/GenBank/DDBJ whole genome shotgun (WGS) entry which is preliminary data.</text>
</comment>
<sequence length="274" mass="31059">MKSIDDIKSYVTNIDRKVTDMKSDMVHLSKRVNEVENSQSFISKSFEENIKMHEKTNKKVESDLKKLTYECASLRKEFDSMKTESKNLAESKENLNKIAKANERLNSDLETIQRESMRDNLLFHGIKEVTEEKCADLVKHVCENNLAIHNDLCIKPAFRLGKKAEPSNEHDIGKERSRPILGETIFIYGSDPKSVVDKRKSLIPLLKKAREADVKAVLIRDKLVIGDVVYSGGPIEVAIENAKKRKLKKQTSESVNIENDTVAGSEIHSDMITA</sequence>
<proteinExistence type="predicted"/>